<evidence type="ECO:0000259" key="8">
    <source>
        <dbReference type="Pfam" id="PF01850"/>
    </source>
</evidence>
<dbReference type="Gene3D" id="3.40.50.1010">
    <property type="entry name" value="5'-nuclease"/>
    <property type="match status" value="1"/>
</dbReference>
<dbReference type="STRING" id="1385520.N802_02095"/>
<dbReference type="PANTHER" id="PTHR33653">
    <property type="entry name" value="RIBONUCLEASE VAPC2"/>
    <property type="match status" value="1"/>
</dbReference>
<evidence type="ECO:0000256" key="6">
    <source>
        <dbReference type="ARBA" id="ARBA00022842"/>
    </source>
</evidence>
<dbReference type="RefSeq" id="WP_035911352.1">
    <property type="nucleotide sequence ID" value="NZ_AVPJ01000001.1"/>
</dbReference>
<dbReference type="InterPro" id="IPR002716">
    <property type="entry name" value="PIN_dom"/>
</dbReference>
<gene>
    <name evidence="9" type="ORF">N802_02095</name>
</gene>
<sequence>MATERDSSSTLVDSNVLLDLFTDDPRWAGWSAGALSDAADRGPLIINPIIYAEVSVRFTRIEELEDALPARDFTREPLPWEAGFLAGKAYSAYRSRGGAKRSTLPDFYIGAHAAVSGHSLLTRDAARFSTYFPTIAITSPPA</sequence>
<reference evidence="9 10" key="1">
    <citation type="submission" date="2013-08" db="EMBL/GenBank/DDBJ databases">
        <title>The genome sequence of Knoellia sinensis.</title>
        <authorList>
            <person name="Zhu W."/>
            <person name="Wang G."/>
        </authorList>
    </citation>
    <scope>NUCLEOTIDE SEQUENCE [LARGE SCALE GENOMIC DNA]</scope>
    <source>
        <strain evidence="9 10">KCTC 19936</strain>
    </source>
</reference>
<dbReference type="GO" id="GO:0016787">
    <property type="term" value="F:hydrolase activity"/>
    <property type="evidence" value="ECO:0007669"/>
    <property type="project" value="UniProtKB-KW"/>
</dbReference>
<dbReference type="GO" id="GO:0004518">
    <property type="term" value="F:nuclease activity"/>
    <property type="evidence" value="ECO:0007669"/>
    <property type="project" value="UniProtKB-KW"/>
</dbReference>
<name>A0A0A0JDG2_9MICO</name>
<evidence type="ECO:0000256" key="1">
    <source>
        <dbReference type="ARBA" id="ARBA00001946"/>
    </source>
</evidence>
<dbReference type="AlphaFoldDB" id="A0A0A0JDG2"/>
<evidence type="ECO:0000256" key="3">
    <source>
        <dbReference type="ARBA" id="ARBA00022722"/>
    </source>
</evidence>
<evidence type="ECO:0000256" key="2">
    <source>
        <dbReference type="ARBA" id="ARBA00022649"/>
    </source>
</evidence>
<comment type="cofactor">
    <cofactor evidence="1">
        <name>Mg(2+)</name>
        <dbReference type="ChEBI" id="CHEBI:18420"/>
    </cofactor>
</comment>
<dbReference type="Pfam" id="PF01850">
    <property type="entry name" value="PIN"/>
    <property type="match status" value="1"/>
</dbReference>
<dbReference type="Proteomes" id="UP000030002">
    <property type="component" value="Unassembled WGS sequence"/>
</dbReference>
<keyword evidence="3" id="KW-0540">Nuclease</keyword>
<dbReference type="PANTHER" id="PTHR33653:SF1">
    <property type="entry name" value="RIBONUCLEASE VAPC2"/>
    <property type="match status" value="1"/>
</dbReference>
<evidence type="ECO:0000256" key="5">
    <source>
        <dbReference type="ARBA" id="ARBA00022801"/>
    </source>
</evidence>
<accession>A0A0A0JDG2</accession>
<keyword evidence="9" id="KW-0238">DNA-binding</keyword>
<keyword evidence="5" id="KW-0378">Hydrolase</keyword>
<dbReference type="InterPro" id="IPR029060">
    <property type="entry name" value="PIN-like_dom_sf"/>
</dbReference>
<dbReference type="EMBL" id="AVPJ01000001">
    <property type="protein sequence ID" value="KGN34854.1"/>
    <property type="molecule type" value="Genomic_DNA"/>
</dbReference>
<evidence type="ECO:0000256" key="7">
    <source>
        <dbReference type="ARBA" id="ARBA00038093"/>
    </source>
</evidence>
<evidence type="ECO:0000313" key="9">
    <source>
        <dbReference type="EMBL" id="KGN34854.1"/>
    </source>
</evidence>
<evidence type="ECO:0000256" key="4">
    <source>
        <dbReference type="ARBA" id="ARBA00022723"/>
    </source>
</evidence>
<keyword evidence="4" id="KW-0479">Metal-binding</keyword>
<comment type="caution">
    <text evidence="9">The sequence shown here is derived from an EMBL/GenBank/DDBJ whole genome shotgun (WGS) entry which is preliminary data.</text>
</comment>
<feature type="domain" description="PIN" evidence="8">
    <location>
        <begin position="11"/>
        <end position="126"/>
    </location>
</feature>
<comment type="similarity">
    <text evidence="7">Belongs to the PINc/VapC protein family.</text>
</comment>
<keyword evidence="2" id="KW-1277">Toxin-antitoxin system</keyword>
<organism evidence="9 10">
    <name type="scientific">Knoellia sinensis KCTC 19936</name>
    <dbReference type="NCBI Taxonomy" id="1385520"/>
    <lineage>
        <taxon>Bacteria</taxon>
        <taxon>Bacillati</taxon>
        <taxon>Actinomycetota</taxon>
        <taxon>Actinomycetes</taxon>
        <taxon>Micrococcales</taxon>
        <taxon>Intrasporangiaceae</taxon>
        <taxon>Knoellia</taxon>
    </lineage>
</organism>
<dbReference type="SUPFAM" id="SSF88723">
    <property type="entry name" value="PIN domain-like"/>
    <property type="match status" value="1"/>
</dbReference>
<dbReference type="GO" id="GO:0003677">
    <property type="term" value="F:DNA binding"/>
    <property type="evidence" value="ECO:0007669"/>
    <property type="project" value="UniProtKB-KW"/>
</dbReference>
<dbReference type="eggNOG" id="COG1487">
    <property type="taxonomic scope" value="Bacteria"/>
</dbReference>
<proteinExistence type="inferred from homology"/>
<protein>
    <submittedName>
        <fullName evidence="9">DNA-binding protein</fullName>
    </submittedName>
</protein>
<dbReference type="CDD" id="cd09854">
    <property type="entry name" value="PIN_VapC-like"/>
    <property type="match status" value="1"/>
</dbReference>
<keyword evidence="10" id="KW-1185">Reference proteome</keyword>
<dbReference type="InterPro" id="IPR050556">
    <property type="entry name" value="Type_II_TA_system_RNase"/>
</dbReference>
<dbReference type="OrthoDB" id="9800524at2"/>
<keyword evidence="6" id="KW-0460">Magnesium</keyword>
<dbReference type="GO" id="GO:0046872">
    <property type="term" value="F:metal ion binding"/>
    <property type="evidence" value="ECO:0007669"/>
    <property type="project" value="UniProtKB-KW"/>
</dbReference>
<evidence type="ECO:0000313" key="10">
    <source>
        <dbReference type="Proteomes" id="UP000030002"/>
    </source>
</evidence>